<comment type="similarity">
    <text evidence="2 7">Belongs to the NSE4 family.</text>
</comment>
<feature type="domain" description="Non-structural maintenance of chromosome element 4 C-terminal" evidence="10">
    <location>
        <begin position="194"/>
        <end position="282"/>
    </location>
</feature>
<evidence type="ECO:0000259" key="10">
    <source>
        <dbReference type="Pfam" id="PF08743"/>
    </source>
</evidence>
<comment type="subcellular location">
    <subcellularLocation>
        <location evidence="1 7">Nucleus</location>
    </subcellularLocation>
</comment>
<dbReference type="RefSeq" id="XP_056036119.1">
    <property type="nucleotide sequence ID" value="XM_056179772.1"/>
</dbReference>
<proteinExistence type="inferred from homology"/>
<keyword evidence="6 7" id="KW-0539">Nucleus</keyword>
<dbReference type="InterPro" id="IPR027786">
    <property type="entry name" value="Nse4/EID"/>
</dbReference>
<dbReference type="PANTHER" id="PTHR16140:SF0">
    <property type="entry name" value="NON-STRUCTURAL MAINTENANCE OF CHROMOSOMES ELEMENT 4"/>
    <property type="match status" value="1"/>
</dbReference>
<dbReference type="GO" id="GO:0005634">
    <property type="term" value="C:nucleus"/>
    <property type="evidence" value="ECO:0007669"/>
    <property type="project" value="UniProtKB-SubCell"/>
</dbReference>
<organism evidence="11 12">
    <name type="scientific">Schizosaccharomyces osmophilus</name>
    <dbReference type="NCBI Taxonomy" id="2545709"/>
    <lineage>
        <taxon>Eukaryota</taxon>
        <taxon>Fungi</taxon>
        <taxon>Dikarya</taxon>
        <taxon>Ascomycota</taxon>
        <taxon>Taphrinomycotina</taxon>
        <taxon>Schizosaccharomycetes</taxon>
        <taxon>Schizosaccharomycetales</taxon>
        <taxon>Schizosaccharomycetaceae</taxon>
        <taxon>Schizosaccharomyces</taxon>
    </lineage>
</organism>
<dbReference type="PANTHER" id="PTHR16140">
    <property type="entry name" value="NON-STRUCTURAL MAINTENANCE OF CHROMOSOMES ELEMENT 4"/>
    <property type="match status" value="1"/>
</dbReference>
<evidence type="ECO:0000256" key="1">
    <source>
        <dbReference type="ARBA" id="ARBA00004123"/>
    </source>
</evidence>
<evidence type="ECO:0000256" key="7">
    <source>
        <dbReference type="RuleBase" id="RU365071"/>
    </source>
</evidence>
<evidence type="ECO:0000313" key="12">
    <source>
        <dbReference type="Proteomes" id="UP001212411"/>
    </source>
</evidence>
<dbReference type="GO" id="GO:0030915">
    <property type="term" value="C:Smc5-Smc6 complex"/>
    <property type="evidence" value="ECO:0007669"/>
    <property type="project" value="UniProtKB-UniRule"/>
</dbReference>
<evidence type="ECO:0000256" key="4">
    <source>
        <dbReference type="ARBA" id="ARBA00023172"/>
    </source>
</evidence>
<keyword evidence="8" id="KW-0175">Coiled coil</keyword>
<feature type="compositionally biased region" description="Polar residues" evidence="9">
    <location>
        <begin position="156"/>
        <end position="171"/>
    </location>
</feature>
<keyword evidence="12" id="KW-1185">Reference proteome</keyword>
<reference evidence="11 12" key="1">
    <citation type="journal article" date="2023" name="G3 (Bethesda)">
        <title>A high-quality reference genome for the fission yeast Schizosaccharomyces osmophilus.</title>
        <authorList>
            <person name="Jia G.S."/>
            <person name="Zhang W.C."/>
            <person name="Liang Y."/>
            <person name="Liu X.H."/>
            <person name="Rhind N."/>
            <person name="Pidoux A."/>
            <person name="Brysch-Herzberg M."/>
            <person name="Du L.L."/>
        </authorList>
    </citation>
    <scope>NUCLEOTIDE SEQUENCE [LARGE SCALE GENOMIC DNA]</scope>
    <source>
        <strain evidence="11 12">CBS 15793</strain>
    </source>
</reference>
<comment type="subunit">
    <text evidence="7">Component of the SMC5-SMC6 complex.</text>
</comment>
<keyword evidence="4 7" id="KW-0233">DNA recombination</keyword>
<name>A0AAE9W8Y7_9SCHI</name>
<evidence type="ECO:0000256" key="9">
    <source>
        <dbReference type="SAM" id="MobiDB-lite"/>
    </source>
</evidence>
<feature type="compositionally biased region" description="Basic and acidic residues" evidence="9">
    <location>
        <begin position="145"/>
        <end position="154"/>
    </location>
</feature>
<dbReference type="GeneID" id="80874461"/>
<feature type="coiled-coil region" evidence="8">
    <location>
        <begin position="6"/>
        <end position="33"/>
    </location>
</feature>
<dbReference type="KEGG" id="som:SOMG_00979"/>
<dbReference type="GO" id="GO:0006310">
    <property type="term" value="P:DNA recombination"/>
    <property type="evidence" value="ECO:0007669"/>
    <property type="project" value="UniProtKB-UniRule"/>
</dbReference>
<evidence type="ECO:0000256" key="5">
    <source>
        <dbReference type="ARBA" id="ARBA00023204"/>
    </source>
</evidence>
<sequence length="299" mass="34154">MPPIDKRDLRKRYRSLINQVHESRLELVDQENNALIETVASANDLFSSVEAPTEAALDALLLTKTVDLASMRTKQLHIGKPKFNIQLYIRHIKQFLSQNGSNSSSESNRNELAWSRLGKIAWKHQRRPASVNLMVGPLSFRKKERQVPRREKLQRAPNTSTQPILLNQDNISAQENNTTKNVLQISRLLLKHQPVDLLKFITNPESYSQTVENLFYVSFLFKEGKAALTEDSQRGLLLECKTPPSDEQVNSGEVRNVQLVMDMTLDLYEDIIQTFKLKGSIIPTRRPVETAATSNTWYS</sequence>
<gene>
    <name evidence="11" type="primary">nse4</name>
    <name evidence="11" type="ORF">SOMG_00979</name>
</gene>
<keyword evidence="5 7" id="KW-0234">DNA repair</keyword>
<protein>
    <recommendedName>
        <fullName evidence="7">Non-structural maintenance of chromosomes element 4</fullName>
    </recommendedName>
</protein>
<evidence type="ECO:0000256" key="8">
    <source>
        <dbReference type="SAM" id="Coils"/>
    </source>
</evidence>
<dbReference type="Pfam" id="PF08743">
    <property type="entry name" value="Nse4_C"/>
    <property type="match status" value="1"/>
</dbReference>
<keyword evidence="3 7" id="KW-0227">DNA damage</keyword>
<dbReference type="EMBL" id="CP115611">
    <property type="protein sequence ID" value="WBW71876.1"/>
    <property type="molecule type" value="Genomic_DNA"/>
</dbReference>
<evidence type="ECO:0000256" key="6">
    <source>
        <dbReference type="ARBA" id="ARBA00023242"/>
    </source>
</evidence>
<dbReference type="GO" id="GO:0006281">
    <property type="term" value="P:DNA repair"/>
    <property type="evidence" value="ECO:0007669"/>
    <property type="project" value="UniProtKB-UniRule"/>
</dbReference>
<dbReference type="Proteomes" id="UP001212411">
    <property type="component" value="Chromosome 1"/>
</dbReference>
<evidence type="ECO:0000313" key="11">
    <source>
        <dbReference type="EMBL" id="WBW71876.1"/>
    </source>
</evidence>
<feature type="region of interest" description="Disordered" evidence="9">
    <location>
        <begin position="144"/>
        <end position="171"/>
    </location>
</feature>
<comment type="function">
    <text evidence="7">Component of the SMC5-SMC6 complex, that promotes sister chromatid alignment after DNA damage and facilitates double-stranded DNA breaks (DSBs) repair via homologous recombination between sister chromatids.</text>
</comment>
<accession>A0AAE9W8Y7</accession>
<dbReference type="InterPro" id="IPR014854">
    <property type="entry name" value="Nse4_C"/>
</dbReference>
<evidence type="ECO:0000256" key="3">
    <source>
        <dbReference type="ARBA" id="ARBA00022763"/>
    </source>
</evidence>
<evidence type="ECO:0000256" key="2">
    <source>
        <dbReference type="ARBA" id="ARBA00008997"/>
    </source>
</evidence>
<dbReference type="AlphaFoldDB" id="A0AAE9W8Y7"/>